<gene>
    <name evidence="3" type="ORF">BDV96DRAFT_623572</name>
</gene>
<proteinExistence type="predicted"/>
<dbReference type="EMBL" id="ML977334">
    <property type="protein sequence ID" value="KAF2111455.1"/>
    <property type="molecule type" value="Genomic_DNA"/>
</dbReference>
<protein>
    <recommendedName>
        <fullName evidence="2">Utp8 beta-propeller domain-containing protein</fullName>
    </recommendedName>
</protein>
<accession>A0A6A5YWG8</accession>
<organism evidence="3 4">
    <name type="scientific">Lophiotrema nucula</name>
    <dbReference type="NCBI Taxonomy" id="690887"/>
    <lineage>
        <taxon>Eukaryota</taxon>
        <taxon>Fungi</taxon>
        <taxon>Dikarya</taxon>
        <taxon>Ascomycota</taxon>
        <taxon>Pezizomycotina</taxon>
        <taxon>Dothideomycetes</taxon>
        <taxon>Pleosporomycetidae</taxon>
        <taxon>Pleosporales</taxon>
        <taxon>Lophiotremataceae</taxon>
        <taxon>Lophiotrema</taxon>
    </lineage>
</organism>
<evidence type="ECO:0000259" key="2">
    <source>
        <dbReference type="Pfam" id="PF10395"/>
    </source>
</evidence>
<sequence>MSSDREIGAPFTIASLPHPLDSTNGRTQASSVWSISGAKKRKRTEVAVGVDGEGILVYSLQNPQLVTSYALPPQTSFTTPPCSLYRKGNSSRPTRRFTYASVFDSSSRNKSEIVCFLEETRKDTPADTAKSSYQFDNQHGTLVLIDAIPLGNSNLTTDASHDVLVVFQDGHTACLSADLQDVRWEALLETTSKKKSQSGSGTKVEYAALSSANNVVRGFLRNREDIASLLGPTSNVDSNLLDLTQILCMAAIHSNSTISLSLHHIQPRSTDLVSSRLTPLKRLVGWVLPSSTVATTAASATRSYSLHTSSGVLHLLVDGGLVSYDFTGLLPRVTSEVKPTGARIESFLRISPDLLFATSAHAGSLFDVKYNSIQAHTVLTPSLNEQSPSRKRKHAELGVGTVADTSPTLIAFFSETGLAVAVRNNEVVGFQLWSTLARKKQRAHGALLIDSIGRGIPQKQRTSNKSSTDADWQVKVRRLDEYASKGNIAEFEEEFARFLGIKLAASEKGREEQATRAEGTRNSEKGPLLTNGVHEKLPAINGSPDEEESSATPDAPLRKWELPKSLADEARHLHRRKAMYALSKIFSWHEAESVSKDSQQPALKVDFFPPNVLEWLLRAGYLTKESIRHSVQFNFAHNMTTLPTLTDGDIVKALVHFDTDLHILSAVLNNSQFLPIGEVVQAIKSLMESLDDHAKSEDGPKLLTNGVESSEDEMDIDFVSELEAASHDIDRALSMLDHGILTRSHTLRPALIRLHTFSARVVTSTLRSMLPRHDLESLIRVLLFELRNGGWTTPYDSAESENPAAEPSAEAPDDHAVSIIASLLSCTLDAIGTGAWLASVGASASEDTPEDIMNELHEETTLALNGFWEARFMRGLLSEFLRYAANLQKTQKPTNRSLQNQGKPFGLEMIPDDELPMLPLGGKVDLGIEKTKPGKGGKREERSAREIGMLISKRVPKYSFERIVI</sequence>
<dbReference type="AlphaFoldDB" id="A0A6A5YWG8"/>
<keyword evidence="4" id="KW-1185">Reference proteome</keyword>
<evidence type="ECO:0000313" key="4">
    <source>
        <dbReference type="Proteomes" id="UP000799770"/>
    </source>
</evidence>
<reference evidence="3" key="1">
    <citation type="journal article" date="2020" name="Stud. Mycol.">
        <title>101 Dothideomycetes genomes: a test case for predicting lifestyles and emergence of pathogens.</title>
        <authorList>
            <person name="Haridas S."/>
            <person name="Albert R."/>
            <person name="Binder M."/>
            <person name="Bloem J."/>
            <person name="Labutti K."/>
            <person name="Salamov A."/>
            <person name="Andreopoulos B."/>
            <person name="Baker S."/>
            <person name="Barry K."/>
            <person name="Bills G."/>
            <person name="Bluhm B."/>
            <person name="Cannon C."/>
            <person name="Castanera R."/>
            <person name="Culley D."/>
            <person name="Daum C."/>
            <person name="Ezra D."/>
            <person name="Gonzalez J."/>
            <person name="Henrissat B."/>
            <person name="Kuo A."/>
            <person name="Liang C."/>
            <person name="Lipzen A."/>
            <person name="Lutzoni F."/>
            <person name="Magnuson J."/>
            <person name="Mondo S."/>
            <person name="Nolan M."/>
            <person name="Ohm R."/>
            <person name="Pangilinan J."/>
            <person name="Park H.-J."/>
            <person name="Ramirez L."/>
            <person name="Alfaro M."/>
            <person name="Sun H."/>
            <person name="Tritt A."/>
            <person name="Yoshinaga Y."/>
            <person name="Zwiers L.-H."/>
            <person name="Turgeon B."/>
            <person name="Goodwin S."/>
            <person name="Spatafora J."/>
            <person name="Crous P."/>
            <person name="Grigoriev I."/>
        </authorList>
    </citation>
    <scope>NUCLEOTIDE SEQUENCE</scope>
    <source>
        <strain evidence="3">CBS 627.86</strain>
    </source>
</reference>
<dbReference type="OrthoDB" id="5330858at2759"/>
<evidence type="ECO:0000256" key="1">
    <source>
        <dbReference type="SAM" id="MobiDB-lite"/>
    </source>
</evidence>
<feature type="domain" description="Utp8 beta-propeller" evidence="2">
    <location>
        <begin position="7"/>
        <end position="379"/>
    </location>
</feature>
<name>A0A6A5YWG8_9PLEO</name>
<feature type="region of interest" description="Disordered" evidence="1">
    <location>
        <begin position="509"/>
        <end position="560"/>
    </location>
</feature>
<dbReference type="Pfam" id="PF10395">
    <property type="entry name" value="Utp8_b_propeller"/>
    <property type="match status" value="1"/>
</dbReference>
<feature type="region of interest" description="Disordered" evidence="1">
    <location>
        <begin position="1"/>
        <end position="27"/>
    </location>
</feature>
<feature type="compositionally biased region" description="Basic and acidic residues" evidence="1">
    <location>
        <begin position="509"/>
        <end position="524"/>
    </location>
</feature>
<dbReference type="InterPro" id="IPR018843">
    <property type="entry name" value="Utp8_b-prop"/>
</dbReference>
<evidence type="ECO:0000313" key="3">
    <source>
        <dbReference type="EMBL" id="KAF2111455.1"/>
    </source>
</evidence>
<dbReference type="Proteomes" id="UP000799770">
    <property type="component" value="Unassembled WGS sequence"/>
</dbReference>